<organism evidence="2 3">
    <name type="scientific">Nocardioides luteus</name>
    <dbReference type="NCBI Taxonomy" id="1844"/>
    <lineage>
        <taxon>Bacteria</taxon>
        <taxon>Bacillati</taxon>
        <taxon>Actinomycetota</taxon>
        <taxon>Actinomycetes</taxon>
        <taxon>Propionibacteriales</taxon>
        <taxon>Nocardioidaceae</taxon>
        <taxon>Nocardioides</taxon>
    </lineage>
</organism>
<protein>
    <submittedName>
        <fullName evidence="2">Stress protein</fullName>
    </submittedName>
</protein>
<sequence>MSVSLAKGQSVSLTTGDGSSMTHVRIALGWDAVRKGLFGGFRGADVDMDASAILYDGSGTHIDQAWFRQLKSRDGAVVHTGDNRTGAGEGDDESIIVHLDRVPPEVAQIVFTINSFTGQSFAQIQNAFCRLVDENTRTEIARFDLSQTGPHTAEIMAKVSRYDGGWAMTALGEIGNGRTFQDLLPAIAPTL</sequence>
<evidence type="ECO:0000313" key="2">
    <source>
        <dbReference type="EMBL" id="OIJ28069.1"/>
    </source>
</evidence>
<evidence type="ECO:0000313" key="3">
    <source>
        <dbReference type="Proteomes" id="UP000033772"/>
    </source>
</evidence>
<dbReference type="RefSeq" id="WP_045548436.1">
    <property type="nucleotide sequence ID" value="NZ_JZDQ02000005.1"/>
</dbReference>
<keyword evidence="3" id="KW-1185">Reference proteome</keyword>
<name>A0A1J4N9B4_9ACTN</name>
<reference evidence="2" key="1">
    <citation type="submission" date="2016-10" db="EMBL/GenBank/DDBJ databases">
        <title>Draft Genome Sequence of Nocardioides luteus Strain BAFB, an Alkane-Degrading Bacterium Isolated from JP-7 Polluted Soil.</title>
        <authorList>
            <person name="Brown L."/>
            <person name="Ruiz O.N."/>
            <person name="Gunasekera T."/>
        </authorList>
    </citation>
    <scope>NUCLEOTIDE SEQUENCE [LARGE SCALE GENOMIC DNA]</scope>
    <source>
        <strain evidence="2">BAFB</strain>
    </source>
</reference>
<dbReference type="Proteomes" id="UP000033772">
    <property type="component" value="Unassembled WGS sequence"/>
</dbReference>
<dbReference type="PANTHER" id="PTHR32097">
    <property type="entry name" value="CAMP-BINDING PROTEIN 1-RELATED"/>
    <property type="match status" value="1"/>
</dbReference>
<dbReference type="InterPro" id="IPR003325">
    <property type="entry name" value="TerD"/>
</dbReference>
<dbReference type="STRING" id="1844.UG56_004400"/>
<evidence type="ECO:0000259" key="1">
    <source>
        <dbReference type="Pfam" id="PF02342"/>
    </source>
</evidence>
<dbReference type="InterPro" id="IPR051324">
    <property type="entry name" value="Stress/Tellurium_Resist"/>
</dbReference>
<dbReference type="AlphaFoldDB" id="A0A1J4N9B4"/>
<feature type="domain" description="TerD" evidence="1">
    <location>
        <begin position="1"/>
        <end position="176"/>
    </location>
</feature>
<dbReference type="EMBL" id="JZDQ02000005">
    <property type="protein sequence ID" value="OIJ28069.1"/>
    <property type="molecule type" value="Genomic_DNA"/>
</dbReference>
<dbReference type="CDD" id="cd06974">
    <property type="entry name" value="TerD_like"/>
    <property type="match status" value="1"/>
</dbReference>
<dbReference type="OrthoDB" id="56224at2"/>
<dbReference type="PANTHER" id="PTHR32097:SF17">
    <property type="entry name" value="CAMP-BINDING PROTEIN 1-RELATED"/>
    <property type="match status" value="1"/>
</dbReference>
<comment type="caution">
    <text evidence="2">The sequence shown here is derived from an EMBL/GenBank/DDBJ whole genome shotgun (WGS) entry which is preliminary data.</text>
</comment>
<gene>
    <name evidence="2" type="ORF">UG56_004400</name>
</gene>
<accession>A0A1J4N9B4</accession>
<dbReference type="Pfam" id="PF02342">
    <property type="entry name" value="TerD"/>
    <property type="match status" value="1"/>
</dbReference>
<dbReference type="Gene3D" id="2.60.60.30">
    <property type="entry name" value="sav2460 like domains"/>
    <property type="match status" value="1"/>
</dbReference>
<proteinExistence type="predicted"/>